<dbReference type="PANTHER" id="PTHR24401">
    <property type="entry name" value="SI:CH211-243P7.3-RELATED"/>
    <property type="match status" value="1"/>
</dbReference>
<dbReference type="AlphaFoldDB" id="E9HKR5"/>
<proteinExistence type="predicted"/>
<dbReference type="HOGENOM" id="CLU_1429345_0_0_1"/>
<accession>E9HKR5</accession>
<dbReference type="OMA" id="ACTNESH"/>
<dbReference type="InParanoid" id="E9HKR5"/>
<keyword evidence="2" id="KW-1185">Reference proteome</keyword>
<gene>
    <name evidence="1" type="ORF">DAPPUDRAFT_261231</name>
</gene>
<sequence>MRVPRSPDFKSPPNPKWFLATYIRDVWSRLPCLKASATSIYGEVLKIDSTKKLMRRLQGKGVKSASWCTNVGNERGEILISMTTSESLSNLSRMADGLMDRYENALQPNLFVLYTDRDCCKLGEEKSKFQHLFHRLESLLVRLDSWHFMRRMAKACTNESHPLYGIFMAKLSGTIFKWDGKDVDLLRETK</sequence>
<dbReference type="PANTHER" id="PTHR24401:SF29">
    <property type="entry name" value="SI:CH211-243P7.3-RELATED"/>
    <property type="match status" value="1"/>
</dbReference>
<dbReference type="KEGG" id="dpx:DAPPUDRAFT_261231"/>
<dbReference type="EMBL" id="GL732671">
    <property type="protein sequence ID" value="EFX67651.1"/>
    <property type="molecule type" value="Genomic_DNA"/>
</dbReference>
<dbReference type="PhylomeDB" id="E9HKR5"/>
<protein>
    <submittedName>
        <fullName evidence="1">Uncharacterized protein</fullName>
    </submittedName>
</protein>
<organism evidence="1 2">
    <name type="scientific">Daphnia pulex</name>
    <name type="common">Water flea</name>
    <dbReference type="NCBI Taxonomy" id="6669"/>
    <lineage>
        <taxon>Eukaryota</taxon>
        <taxon>Metazoa</taxon>
        <taxon>Ecdysozoa</taxon>
        <taxon>Arthropoda</taxon>
        <taxon>Crustacea</taxon>
        <taxon>Branchiopoda</taxon>
        <taxon>Diplostraca</taxon>
        <taxon>Cladocera</taxon>
        <taxon>Anomopoda</taxon>
        <taxon>Daphniidae</taxon>
        <taxon>Daphnia</taxon>
    </lineage>
</organism>
<reference evidence="1 2" key="1">
    <citation type="journal article" date="2011" name="Science">
        <title>The ecoresponsive genome of Daphnia pulex.</title>
        <authorList>
            <person name="Colbourne J.K."/>
            <person name="Pfrender M.E."/>
            <person name="Gilbert D."/>
            <person name="Thomas W.K."/>
            <person name="Tucker A."/>
            <person name="Oakley T.H."/>
            <person name="Tokishita S."/>
            <person name="Aerts A."/>
            <person name="Arnold G.J."/>
            <person name="Basu M.K."/>
            <person name="Bauer D.J."/>
            <person name="Caceres C.E."/>
            <person name="Carmel L."/>
            <person name="Casola C."/>
            <person name="Choi J.H."/>
            <person name="Detter J.C."/>
            <person name="Dong Q."/>
            <person name="Dusheyko S."/>
            <person name="Eads B.D."/>
            <person name="Frohlich T."/>
            <person name="Geiler-Samerotte K.A."/>
            <person name="Gerlach D."/>
            <person name="Hatcher P."/>
            <person name="Jogdeo S."/>
            <person name="Krijgsveld J."/>
            <person name="Kriventseva E.V."/>
            <person name="Kultz D."/>
            <person name="Laforsch C."/>
            <person name="Lindquist E."/>
            <person name="Lopez J."/>
            <person name="Manak J.R."/>
            <person name="Muller J."/>
            <person name="Pangilinan J."/>
            <person name="Patwardhan R.P."/>
            <person name="Pitluck S."/>
            <person name="Pritham E.J."/>
            <person name="Rechtsteiner A."/>
            <person name="Rho M."/>
            <person name="Rogozin I.B."/>
            <person name="Sakarya O."/>
            <person name="Salamov A."/>
            <person name="Schaack S."/>
            <person name="Shapiro H."/>
            <person name="Shiga Y."/>
            <person name="Skalitzky C."/>
            <person name="Smith Z."/>
            <person name="Souvorov A."/>
            <person name="Sung W."/>
            <person name="Tang Z."/>
            <person name="Tsuchiya D."/>
            <person name="Tu H."/>
            <person name="Vos H."/>
            <person name="Wang M."/>
            <person name="Wolf Y.I."/>
            <person name="Yamagata H."/>
            <person name="Yamada T."/>
            <person name="Ye Y."/>
            <person name="Shaw J.R."/>
            <person name="Andrews J."/>
            <person name="Crease T.J."/>
            <person name="Tang H."/>
            <person name="Lucas S.M."/>
            <person name="Robertson H.M."/>
            <person name="Bork P."/>
            <person name="Koonin E.V."/>
            <person name="Zdobnov E.M."/>
            <person name="Grigoriev I.V."/>
            <person name="Lynch M."/>
            <person name="Boore J.L."/>
        </authorList>
    </citation>
    <scope>NUCLEOTIDE SEQUENCE [LARGE SCALE GENOMIC DNA]</scope>
</reference>
<evidence type="ECO:0000313" key="1">
    <source>
        <dbReference type="EMBL" id="EFX67651.1"/>
    </source>
</evidence>
<evidence type="ECO:0000313" key="2">
    <source>
        <dbReference type="Proteomes" id="UP000000305"/>
    </source>
</evidence>
<dbReference type="eggNOG" id="ENOG502RTCB">
    <property type="taxonomic scope" value="Eukaryota"/>
</dbReference>
<name>E9HKR5_DAPPU</name>
<dbReference type="OrthoDB" id="8942218at2759"/>
<dbReference type="Proteomes" id="UP000000305">
    <property type="component" value="Unassembled WGS sequence"/>
</dbReference>